<keyword evidence="4" id="KW-1185">Reference proteome</keyword>
<evidence type="ECO:0000259" key="2">
    <source>
        <dbReference type="Pfam" id="PF00561"/>
    </source>
</evidence>
<evidence type="ECO:0000313" key="3">
    <source>
        <dbReference type="EMBL" id="KAK4231673.1"/>
    </source>
</evidence>
<dbReference type="Proteomes" id="UP001301958">
    <property type="component" value="Unassembled WGS sequence"/>
</dbReference>
<gene>
    <name evidence="3" type="ORF">QBC38DRAFT_450916</name>
</gene>
<name>A0AAN7BXW4_9PEZI</name>
<dbReference type="EMBL" id="MU865291">
    <property type="protein sequence ID" value="KAK4231673.1"/>
    <property type="molecule type" value="Genomic_DNA"/>
</dbReference>
<proteinExistence type="predicted"/>
<reference evidence="3" key="2">
    <citation type="submission" date="2023-05" db="EMBL/GenBank/DDBJ databases">
        <authorList>
            <consortium name="Lawrence Berkeley National Laboratory"/>
            <person name="Steindorff A."/>
            <person name="Hensen N."/>
            <person name="Bonometti L."/>
            <person name="Westerberg I."/>
            <person name="Brannstrom I.O."/>
            <person name="Guillou S."/>
            <person name="Cros-Aarteil S."/>
            <person name="Calhoun S."/>
            <person name="Haridas S."/>
            <person name="Kuo A."/>
            <person name="Mondo S."/>
            <person name="Pangilinan J."/>
            <person name="Riley R."/>
            <person name="Labutti K."/>
            <person name="Andreopoulos B."/>
            <person name="Lipzen A."/>
            <person name="Chen C."/>
            <person name="Yanf M."/>
            <person name="Daum C."/>
            <person name="Ng V."/>
            <person name="Clum A."/>
            <person name="Ohm R."/>
            <person name="Martin F."/>
            <person name="Silar P."/>
            <person name="Natvig D."/>
            <person name="Lalanne C."/>
            <person name="Gautier V."/>
            <person name="Ament-Velasquez S.L."/>
            <person name="Kruys A."/>
            <person name="Hutchinson M.I."/>
            <person name="Powell A.J."/>
            <person name="Barry K."/>
            <person name="Miller A.N."/>
            <person name="Grigoriev I.V."/>
            <person name="Debuchy R."/>
            <person name="Gladieux P."/>
            <person name="Thoren M.H."/>
            <person name="Johannesson H."/>
        </authorList>
    </citation>
    <scope>NUCLEOTIDE SEQUENCE</scope>
    <source>
        <strain evidence="3">CBS 990.96</strain>
    </source>
</reference>
<dbReference type="PANTHER" id="PTHR43798">
    <property type="entry name" value="MONOACYLGLYCEROL LIPASE"/>
    <property type="match status" value="1"/>
</dbReference>
<dbReference type="GO" id="GO:0047372">
    <property type="term" value="F:monoacylglycerol lipase activity"/>
    <property type="evidence" value="ECO:0007669"/>
    <property type="project" value="TreeGrafter"/>
</dbReference>
<dbReference type="PANTHER" id="PTHR43798:SF33">
    <property type="entry name" value="HYDROLASE, PUTATIVE (AFU_ORTHOLOGUE AFUA_2G14860)-RELATED"/>
    <property type="match status" value="1"/>
</dbReference>
<dbReference type="Pfam" id="PF00561">
    <property type="entry name" value="Abhydrolase_1"/>
    <property type="match status" value="1"/>
</dbReference>
<dbReference type="SUPFAM" id="SSF53474">
    <property type="entry name" value="alpha/beta-Hydrolases"/>
    <property type="match status" value="1"/>
</dbReference>
<dbReference type="GO" id="GO:0046464">
    <property type="term" value="P:acylglycerol catabolic process"/>
    <property type="evidence" value="ECO:0007669"/>
    <property type="project" value="TreeGrafter"/>
</dbReference>
<dbReference type="PRINTS" id="PR00111">
    <property type="entry name" value="ABHYDROLASE"/>
</dbReference>
<sequence>MKPLTLFWASVLTLFPQTAHSTSCTTTTTPLPQTGIILTGPFPSNLHGSNFTYSHPIKLYRFVSQNSPQEMAFIDLPPSSPSPPATKKVALLLHGKNFCSTTFTPTALLLSTVGYRVILPDQLGFCKSSKPGLAYQFSLSQLSLNTFNLLSALNLTSSPLTIIGHSLGGMLATRFSLQYPSLPKHLIMINPIGLENYLSLGVPYPSIDSTYLTERSSNYSSIRAYQQSVYYQGQWSSKYDEPVNMLANIYQGSQAEEFAWCQAKIVDMVLTQPVSHEFGQIKVPKTLLLIGTKDTTAIGKQGAPKDVQERLGRYDLLGKEIAGVIPNSTLIEFEGMGHVPQMQDEKRFHEALVGWLREN</sequence>
<dbReference type="InterPro" id="IPR000073">
    <property type="entry name" value="AB_hydrolase_1"/>
</dbReference>
<dbReference type="InterPro" id="IPR050266">
    <property type="entry name" value="AB_hydrolase_sf"/>
</dbReference>
<keyword evidence="3" id="KW-0378">Hydrolase</keyword>
<accession>A0AAN7BXW4</accession>
<dbReference type="Gene3D" id="3.40.50.1820">
    <property type="entry name" value="alpha/beta hydrolase"/>
    <property type="match status" value="1"/>
</dbReference>
<comment type="caution">
    <text evidence="3">The sequence shown here is derived from an EMBL/GenBank/DDBJ whole genome shotgun (WGS) entry which is preliminary data.</text>
</comment>
<feature type="chain" id="PRO_5042973781" evidence="1">
    <location>
        <begin position="22"/>
        <end position="359"/>
    </location>
</feature>
<feature type="signal peptide" evidence="1">
    <location>
        <begin position="1"/>
        <end position="21"/>
    </location>
</feature>
<evidence type="ECO:0000256" key="1">
    <source>
        <dbReference type="SAM" id="SignalP"/>
    </source>
</evidence>
<dbReference type="AlphaFoldDB" id="A0AAN7BXW4"/>
<keyword evidence="1" id="KW-0732">Signal</keyword>
<organism evidence="3 4">
    <name type="scientific">Podospora fimiseda</name>
    <dbReference type="NCBI Taxonomy" id="252190"/>
    <lineage>
        <taxon>Eukaryota</taxon>
        <taxon>Fungi</taxon>
        <taxon>Dikarya</taxon>
        <taxon>Ascomycota</taxon>
        <taxon>Pezizomycotina</taxon>
        <taxon>Sordariomycetes</taxon>
        <taxon>Sordariomycetidae</taxon>
        <taxon>Sordariales</taxon>
        <taxon>Podosporaceae</taxon>
        <taxon>Podospora</taxon>
    </lineage>
</organism>
<feature type="domain" description="AB hydrolase-1" evidence="2">
    <location>
        <begin position="108"/>
        <end position="342"/>
    </location>
</feature>
<dbReference type="GO" id="GO:0016020">
    <property type="term" value="C:membrane"/>
    <property type="evidence" value="ECO:0007669"/>
    <property type="project" value="TreeGrafter"/>
</dbReference>
<protein>
    <submittedName>
        <fullName evidence="3">Alpha/Beta hydrolase protein</fullName>
    </submittedName>
</protein>
<reference evidence="3" key="1">
    <citation type="journal article" date="2023" name="Mol. Phylogenet. Evol.">
        <title>Genome-scale phylogeny and comparative genomics of the fungal order Sordariales.</title>
        <authorList>
            <person name="Hensen N."/>
            <person name="Bonometti L."/>
            <person name="Westerberg I."/>
            <person name="Brannstrom I.O."/>
            <person name="Guillou S."/>
            <person name="Cros-Aarteil S."/>
            <person name="Calhoun S."/>
            <person name="Haridas S."/>
            <person name="Kuo A."/>
            <person name="Mondo S."/>
            <person name="Pangilinan J."/>
            <person name="Riley R."/>
            <person name="LaButti K."/>
            <person name="Andreopoulos B."/>
            <person name="Lipzen A."/>
            <person name="Chen C."/>
            <person name="Yan M."/>
            <person name="Daum C."/>
            <person name="Ng V."/>
            <person name="Clum A."/>
            <person name="Steindorff A."/>
            <person name="Ohm R.A."/>
            <person name="Martin F."/>
            <person name="Silar P."/>
            <person name="Natvig D.O."/>
            <person name="Lalanne C."/>
            <person name="Gautier V."/>
            <person name="Ament-Velasquez S.L."/>
            <person name="Kruys A."/>
            <person name="Hutchinson M.I."/>
            <person name="Powell A.J."/>
            <person name="Barry K."/>
            <person name="Miller A.N."/>
            <person name="Grigoriev I.V."/>
            <person name="Debuchy R."/>
            <person name="Gladieux P."/>
            <person name="Hiltunen Thoren M."/>
            <person name="Johannesson H."/>
        </authorList>
    </citation>
    <scope>NUCLEOTIDE SEQUENCE</scope>
    <source>
        <strain evidence="3">CBS 990.96</strain>
    </source>
</reference>
<evidence type="ECO:0000313" key="4">
    <source>
        <dbReference type="Proteomes" id="UP001301958"/>
    </source>
</evidence>
<dbReference type="InterPro" id="IPR029058">
    <property type="entry name" value="AB_hydrolase_fold"/>
</dbReference>